<gene>
    <name evidence="2" type="ORF">SAMN04487783_0823</name>
</gene>
<evidence type="ECO:0008006" key="4">
    <source>
        <dbReference type="Google" id="ProtNLM"/>
    </source>
</evidence>
<dbReference type="Pfam" id="PF10823">
    <property type="entry name" value="DUF2568"/>
    <property type="match status" value="1"/>
</dbReference>
<feature type="transmembrane region" description="Helical" evidence="1">
    <location>
        <begin position="39"/>
        <end position="58"/>
    </location>
</feature>
<reference evidence="2 3" key="1">
    <citation type="submission" date="2016-10" db="EMBL/GenBank/DDBJ databases">
        <authorList>
            <person name="Varghese N."/>
            <person name="Submissions S."/>
        </authorList>
    </citation>
    <scope>NUCLEOTIDE SEQUENCE [LARGE SCALE GENOMIC DNA]</scope>
    <source>
        <strain evidence="2 3">IAM 15147</strain>
    </source>
</reference>
<evidence type="ECO:0000256" key="1">
    <source>
        <dbReference type="SAM" id="Phobius"/>
    </source>
</evidence>
<name>A0AA94HLG0_9MICO</name>
<dbReference type="EMBL" id="FOZN01000001">
    <property type="protein sequence ID" value="SFS04051.1"/>
    <property type="molecule type" value="Genomic_DNA"/>
</dbReference>
<keyword evidence="1" id="KW-0472">Membrane</keyword>
<protein>
    <recommendedName>
        <fullName evidence="4">DUF2568 domain-containing protein</fullName>
    </recommendedName>
</protein>
<feature type="transmembrane region" description="Helical" evidence="1">
    <location>
        <begin position="78"/>
        <end position="107"/>
    </location>
</feature>
<evidence type="ECO:0000313" key="3">
    <source>
        <dbReference type="Proteomes" id="UP000198506"/>
    </source>
</evidence>
<dbReference type="Proteomes" id="UP000198506">
    <property type="component" value="Unassembled WGS sequence"/>
</dbReference>
<dbReference type="InterPro" id="IPR021214">
    <property type="entry name" value="DUF2568"/>
</dbReference>
<accession>A0AA94HLG0</accession>
<organism evidence="2 3">
    <name type="scientific">Agrococcus baldri</name>
    <dbReference type="NCBI Taxonomy" id="153730"/>
    <lineage>
        <taxon>Bacteria</taxon>
        <taxon>Bacillati</taxon>
        <taxon>Actinomycetota</taxon>
        <taxon>Actinomycetes</taxon>
        <taxon>Micrococcales</taxon>
        <taxon>Microbacteriaceae</taxon>
        <taxon>Agrococcus</taxon>
    </lineage>
</organism>
<comment type="caution">
    <text evidence="2">The sequence shown here is derived from an EMBL/GenBank/DDBJ whole genome shotgun (WGS) entry which is preliminary data.</text>
</comment>
<sequence>MRGPAVLFILAALFVVELLAWLILAMWGWTIGAQWGDTAGAIGAVGAFAAIAALWALLASPKSHAPDWVKWTVKVLVFGGAALTLVLTEQVAAGIAFAVVAAALLWVARTESARDTLEAIRGPREPR</sequence>
<keyword evidence="1" id="KW-1133">Transmembrane helix</keyword>
<feature type="transmembrane region" description="Helical" evidence="1">
    <location>
        <begin position="6"/>
        <end position="27"/>
    </location>
</feature>
<keyword evidence="1" id="KW-0812">Transmembrane</keyword>
<dbReference type="AlphaFoldDB" id="A0AA94HLG0"/>
<evidence type="ECO:0000313" key="2">
    <source>
        <dbReference type="EMBL" id="SFS04051.1"/>
    </source>
</evidence>
<proteinExistence type="predicted"/>
<dbReference type="RefSeq" id="WP_092916066.1">
    <property type="nucleotide sequence ID" value="NZ_FOZN01000001.1"/>
</dbReference>
<keyword evidence="3" id="KW-1185">Reference proteome</keyword>